<gene>
    <name evidence="2" type="ORF">AXF13_05410</name>
</gene>
<evidence type="ECO:0000313" key="2">
    <source>
        <dbReference type="EMBL" id="AMD89594.1"/>
    </source>
</evidence>
<reference evidence="3" key="1">
    <citation type="submission" date="2016-02" db="EMBL/GenBank/DDBJ databases">
        <authorList>
            <person name="Holder M.E."/>
            <person name="Ajami N.J."/>
            <person name="Petrosino J.F."/>
        </authorList>
    </citation>
    <scope>NUCLEOTIDE SEQUENCE [LARGE SCALE GENOMIC DNA]</scope>
    <source>
        <strain evidence="3">CCUG 45958</strain>
    </source>
</reference>
<accession>A0A0X8JIY1</accession>
<dbReference type="InterPro" id="IPR036101">
    <property type="entry name" value="CarD-like/TRCF_RID_sf"/>
</dbReference>
<dbReference type="SMART" id="SM01058">
    <property type="entry name" value="CarD_TRCF"/>
    <property type="match status" value="1"/>
</dbReference>
<dbReference type="Pfam" id="PF02559">
    <property type="entry name" value="CarD_TRCF_RID"/>
    <property type="match status" value="1"/>
</dbReference>
<organism evidence="2 3">
    <name type="scientific">Desulfovibrio fairfieldensis</name>
    <dbReference type="NCBI Taxonomy" id="44742"/>
    <lineage>
        <taxon>Bacteria</taxon>
        <taxon>Pseudomonadati</taxon>
        <taxon>Thermodesulfobacteriota</taxon>
        <taxon>Desulfovibrionia</taxon>
        <taxon>Desulfovibrionales</taxon>
        <taxon>Desulfovibrionaceae</taxon>
        <taxon>Desulfovibrio</taxon>
    </lineage>
</organism>
<dbReference type="Gene3D" id="1.20.58.1290">
    <property type="entry name" value="CarD-like, C-terminal domain"/>
    <property type="match status" value="1"/>
</dbReference>
<dbReference type="RefSeq" id="WP_008684373.1">
    <property type="nucleotide sequence ID" value="NZ_CP014229.1"/>
</dbReference>
<dbReference type="Pfam" id="PF21095">
    <property type="entry name" value="CarD_C"/>
    <property type="match status" value="1"/>
</dbReference>
<dbReference type="InterPro" id="IPR052531">
    <property type="entry name" value="CarD-like_regulator"/>
</dbReference>
<proteinExistence type="predicted"/>
<name>A0A0X8JIY1_9BACT</name>
<dbReference type="InterPro" id="IPR042215">
    <property type="entry name" value="CarD-like_C"/>
</dbReference>
<dbReference type="PANTHER" id="PTHR38447:SF1">
    <property type="entry name" value="RNA POLYMERASE-BINDING TRANSCRIPTION FACTOR CARD"/>
    <property type="match status" value="1"/>
</dbReference>
<evidence type="ECO:0000259" key="1">
    <source>
        <dbReference type="SMART" id="SM01058"/>
    </source>
</evidence>
<dbReference type="SUPFAM" id="SSF141259">
    <property type="entry name" value="CarD-like"/>
    <property type="match status" value="1"/>
</dbReference>
<dbReference type="InterPro" id="IPR048792">
    <property type="entry name" value="CarD_C"/>
</dbReference>
<dbReference type="GO" id="GO:0009303">
    <property type="term" value="P:rRNA transcription"/>
    <property type="evidence" value="ECO:0007669"/>
    <property type="project" value="TreeGrafter"/>
</dbReference>
<keyword evidence="3" id="KW-1185">Reference proteome</keyword>
<sequence>MFAPDDLVVYPAQGVGKIERIDRQNIGGIACEFYIVRIRANNITLMVPVNNAANVGLRTLTPEADAQGILETLRGDTDKTIYTGQNWNRRFREYSERLKSPDLAVVTEVLRELLLISRSKELSFGERRLQEQAMGLVTGELAEVLHLTEDSLREELLERYAPPPQAEAAAN</sequence>
<protein>
    <submittedName>
        <fullName evidence="2">CarD family transcriptional regulator</fullName>
    </submittedName>
</protein>
<evidence type="ECO:0000313" key="3">
    <source>
        <dbReference type="Proteomes" id="UP000069241"/>
    </source>
</evidence>
<dbReference type="STRING" id="44742.AXF13_05410"/>
<dbReference type="KEGG" id="dfi:AXF13_05410"/>
<dbReference type="Gene3D" id="2.40.10.170">
    <property type="match status" value="1"/>
</dbReference>
<dbReference type="InterPro" id="IPR003711">
    <property type="entry name" value="CarD-like/TRCF_RID"/>
</dbReference>
<dbReference type="AlphaFoldDB" id="A0A0X8JIY1"/>
<dbReference type="PANTHER" id="PTHR38447">
    <property type="entry name" value="TRANSCRIPTION FACTOR YDEB-RELATED"/>
    <property type="match status" value="1"/>
</dbReference>
<feature type="domain" description="CarD-like/TRCF RNAP-interacting" evidence="1">
    <location>
        <begin position="1"/>
        <end position="114"/>
    </location>
</feature>
<dbReference type="Proteomes" id="UP000069241">
    <property type="component" value="Chromosome"/>
</dbReference>
<dbReference type="EMBL" id="CP014229">
    <property type="protein sequence ID" value="AMD89594.1"/>
    <property type="molecule type" value="Genomic_DNA"/>
</dbReference>